<dbReference type="RefSeq" id="WP_035166750.1">
    <property type="nucleotide sequence ID" value="NZ_CP018906.1"/>
</dbReference>
<dbReference type="eggNOG" id="ENOG5033BB7">
    <property type="taxonomic scope" value="Bacteria"/>
</dbReference>
<dbReference type="EMBL" id="CP018906">
    <property type="protein sequence ID" value="AQW22300.1"/>
    <property type="molecule type" value="Genomic_DNA"/>
</dbReference>
<accession>A0A1S6QL39</accession>
<dbReference type="OrthoDB" id="2736659at2"/>
<dbReference type="KEGG" id="lcu:PL11_002395"/>
<evidence type="ECO:0000313" key="1">
    <source>
        <dbReference type="EMBL" id="AQW22300.1"/>
    </source>
</evidence>
<dbReference type="InterPro" id="IPR010982">
    <property type="entry name" value="Lambda_DNA-bd_dom_sf"/>
</dbReference>
<reference evidence="1 2" key="1">
    <citation type="journal article" date="2015" name="Genome Announc.">
        <title>Genome Sequence of Lactobacillus curieae CCTCC M 2011381T, a Novel Producer of Gamma-aminobutyric Acid.</title>
        <authorList>
            <person name="Wang Y."/>
            <person name="Wang Y."/>
            <person name="Lang C."/>
            <person name="Wei D."/>
            <person name="Xu P."/>
            <person name="Xie J."/>
        </authorList>
    </citation>
    <scope>NUCLEOTIDE SEQUENCE [LARGE SCALE GENOMIC DNA]</scope>
    <source>
        <strain evidence="1 2">CCTCC M 2011381</strain>
    </source>
</reference>
<proteinExistence type="predicted"/>
<sequence length="70" mass="7714">MAGEIDKYLQNHQISRYQVSKITGINQNTLFYANSKPVGNISLKIVLALSAATGDSPGFVVDKLIEFQKE</sequence>
<dbReference type="GO" id="GO:0003677">
    <property type="term" value="F:DNA binding"/>
    <property type="evidence" value="ECO:0007669"/>
    <property type="project" value="InterPro"/>
</dbReference>
<gene>
    <name evidence="1" type="ORF">PL11_002395</name>
</gene>
<name>A0A1S6QL39_9LACO</name>
<dbReference type="Proteomes" id="UP000030361">
    <property type="component" value="Chromosome"/>
</dbReference>
<protein>
    <recommendedName>
        <fullName evidence="3">HTH cro/C1-type domain-containing protein</fullName>
    </recommendedName>
</protein>
<dbReference type="SUPFAM" id="SSF47413">
    <property type="entry name" value="lambda repressor-like DNA-binding domains"/>
    <property type="match status" value="1"/>
</dbReference>
<evidence type="ECO:0000313" key="2">
    <source>
        <dbReference type="Proteomes" id="UP000030361"/>
    </source>
</evidence>
<keyword evidence="2" id="KW-1185">Reference proteome</keyword>
<organism evidence="1 2">
    <name type="scientific">Lentilactobacillus curieae</name>
    <dbReference type="NCBI Taxonomy" id="1138822"/>
    <lineage>
        <taxon>Bacteria</taxon>
        <taxon>Bacillati</taxon>
        <taxon>Bacillota</taxon>
        <taxon>Bacilli</taxon>
        <taxon>Lactobacillales</taxon>
        <taxon>Lactobacillaceae</taxon>
        <taxon>Lentilactobacillus</taxon>
    </lineage>
</organism>
<evidence type="ECO:0008006" key="3">
    <source>
        <dbReference type="Google" id="ProtNLM"/>
    </source>
</evidence>
<dbReference type="AlphaFoldDB" id="A0A1S6QL39"/>